<evidence type="ECO:0000313" key="1">
    <source>
        <dbReference type="EMBL" id="GMR43429.1"/>
    </source>
</evidence>
<evidence type="ECO:0000313" key="2">
    <source>
        <dbReference type="Proteomes" id="UP001328107"/>
    </source>
</evidence>
<protein>
    <submittedName>
        <fullName evidence="1">Uncharacterized protein</fullName>
    </submittedName>
</protein>
<comment type="caution">
    <text evidence="1">The sequence shown here is derived from an EMBL/GenBank/DDBJ whole genome shotgun (WGS) entry which is preliminary data.</text>
</comment>
<proteinExistence type="predicted"/>
<dbReference type="Proteomes" id="UP001328107">
    <property type="component" value="Unassembled WGS sequence"/>
</dbReference>
<dbReference type="EMBL" id="BTRK01000003">
    <property type="protein sequence ID" value="GMR43429.1"/>
    <property type="molecule type" value="Genomic_DNA"/>
</dbReference>
<name>A0AAN5CGP3_9BILA</name>
<reference evidence="2" key="1">
    <citation type="submission" date="2022-10" db="EMBL/GenBank/DDBJ databases">
        <title>Genome assembly of Pristionchus species.</title>
        <authorList>
            <person name="Yoshida K."/>
            <person name="Sommer R.J."/>
        </authorList>
    </citation>
    <scope>NUCLEOTIDE SEQUENCE [LARGE SCALE GENOMIC DNA]</scope>
    <source>
        <strain evidence="2">RS5460</strain>
    </source>
</reference>
<sequence length="70" mass="7630">GDLSGGHGSPLLFSLECSHCSSEGGCSCCKLRLPSQCAQQVLIYCRHIYCAEFSADVCQSHELYHQSFNS</sequence>
<accession>A0AAN5CGP3</accession>
<dbReference type="AlphaFoldDB" id="A0AAN5CGP3"/>
<feature type="non-terminal residue" evidence="1">
    <location>
        <position position="1"/>
    </location>
</feature>
<keyword evidence="2" id="KW-1185">Reference proteome</keyword>
<gene>
    <name evidence="1" type="ORF">PMAYCL1PPCAC_13624</name>
</gene>
<organism evidence="1 2">
    <name type="scientific">Pristionchus mayeri</name>
    <dbReference type="NCBI Taxonomy" id="1317129"/>
    <lineage>
        <taxon>Eukaryota</taxon>
        <taxon>Metazoa</taxon>
        <taxon>Ecdysozoa</taxon>
        <taxon>Nematoda</taxon>
        <taxon>Chromadorea</taxon>
        <taxon>Rhabditida</taxon>
        <taxon>Rhabditina</taxon>
        <taxon>Diplogasteromorpha</taxon>
        <taxon>Diplogasteroidea</taxon>
        <taxon>Neodiplogasteridae</taxon>
        <taxon>Pristionchus</taxon>
    </lineage>
</organism>